<reference evidence="1 3" key="1">
    <citation type="journal article" date="2011" name="Nature">
        <title>The Medicago genome provides insight into the evolution of rhizobial symbioses.</title>
        <authorList>
            <person name="Young N.D."/>
            <person name="Debelle F."/>
            <person name="Oldroyd G.E."/>
            <person name="Geurts R."/>
            <person name="Cannon S.B."/>
            <person name="Udvardi M.K."/>
            <person name="Benedito V.A."/>
            <person name="Mayer K.F."/>
            <person name="Gouzy J."/>
            <person name="Schoof H."/>
            <person name="Van de Peer Y."/>
            <person name="Proost S."/>
            <person name="Cook D.R."/>
            <person name="Meyers B.C."/>
            <person name="Spannagl M."/>
            <person name="Cheung F."/>
            <person name="De Mita S."/>
            <person name="Krishnakumar V."/>
            <person name="Gundlach H."/>
            <person name="Zhou S."/>
            <person name="Mudge J."/>
            <person name="Bharti A.K."/>
            <person name="Murray J.D."/>
            <person name="Naoumkina M.A."/>
            <person name="Rosen B."/>
            <person name="Silverstein K.A."/>
            <person name="Tang H."/>
            <person name="Rombauts S."/>
            <person name="Zhao P.X."/>
            <person name="Zhou P."/>
            <person name="Barbe V."/>
            <person name="Bardou P."/>
            <person name="Bechner M."/>
            <person name="Bellec A."/>
            <person name="Berger A."/>
            <person name="Berges H."/>
            <person name="Bidwell S."/>
            <person name="Bisseling T."/>
            <person name="Choisne N."/>
            <person name="Couloux A."/>
            <person name="Denny R."/>
            <person name="Deshpande S."/>
            <person name="Dai X."/>
            <person name="Doyle J.J."/>
            <person name="Dudez A.M."/>
            <person name="Farmer A.D."/>
            <person name="Fouteau S."/>
            <person name="Franken C."/>
            <person name="Gibelin C."/>
            <person name="Gish J."/>
            <person name="Goldstein S."/>
            <person name="Gonzalez A.J."/>
            <person name="Green P.J."/>
            <person name="Hallab A."/>
            <person name="Hartog M."/>
            <person name="Hua A."/>
            <person name="Humphray S.J."/>
            <person name="Jeong D.H."/>
            <person name="Jing Y."/>
            <person name="Jocker A."/>
            <person name="Kenton S.M."/>
            <person name="Kim D.J."/>
            <person name="Klee K."/>
            <person name="Lai H."/>
            <person name="Lang C."/>
            <person name="Lin S."/>
            <person name="Macmil S.L."/>
            <person name="Magdelenat G."/>
            <person name="Matthews L."/>
            <person name="McCorrison J."/>
            <person name="Monaghan E.L."/>
            <person name="Mun J.H."/>
            <person name="Najar F.Z."/>
            <person name="Nicholson C."/>
            <person name="Noirot C."/>
            <person name="O'Bleness M."/>
            <person name="Paule C.R."/>
            <person name="Poulain J."/>
            <person name="Prion F."/>
            <person name="Qin B."/>
            <person name="Qu C."/>
            <person name="Retzel E.F."/>
            <person name="Riddle C."/>
            <person name="Sallet E."/>
            <person name="Samain S."/>
            <person name="Samson N."/>
            <person name="Sanders I."/>
            <person name="Saurat O."/>
            <person name="Scarpelli C."/>
            <person name="Schiex T."/>
            <person name="Segurens B."/>
            <person name="Severin A.J."/>
            <person name="Sherrier D.J."/>
            <person name="Shi R."/>
            <person name="Sims S."/>
            <person name="Singer S.R."/>
            <person name="Sinharoy S."/>
            <person name="Sterck L."/>
            <person name="Viollet A."/>
            <person name="Wang B.B."/>
            <person name="Wang K."/>
            <person name="Wang M."/>
            <person name="Wang X."/>
            <person name="Warfsmann J."/>
            <person name="Weissenbach J."/>
            <person name="White D.D."/>
            <person name="White J.D."/>
            <person name="Wiley G.B."/>
            <person name="Wincker P."/>
            <person name="Xing Y."/>
            <person name="Yang L."/>
            <person name="Yao Z."/>
            <person name="Ying F."/>
            <person name="Zhai J."/>
            <person name="Zhou L."/>
            <person name="Zuber A."/>
            <person name="Denarie J."/>
            <person name="Dixon R.A."/>
            <person name="May G.D."/>
            <person name="Schwartz D.C."/>
            <person name="Rogers J."/>
            <person name="Quetier F."/>
            <person name="Town C.D."/>
            <person name="Roe B.A."/>
        </authorList>
    </citation>
    <scope>NUCLEOTIDE SEQUENCE [LARGE SCALE GENOMIC DNA]</scope>
    <source>
        <strain evidence="1">A17</strain>
        <strain evidence="2 3">cv. Jemalong A17</strain>
    </source>
</reference>
<dbReference type="EnsemblPlants" id="AES72640">
    <property type="protein sequence ID" value="AES72640"/>
    <property type="gene ID" value="MTR_3g092800"/>
</dbReference>
<reference evidence="2" key="3">
    <citation type="submission" date="2015-04" db="UniProtKB">
        <authorList>
            <consortium name="EnsemblPlants"/>
        </authorList>
    </citation>
    <scope>IDENTIFICATION</scope>
    <source>
        <strain evidence="2">cv. Jemalong A17</strain>
    </source>
</reference>
<keyword evidence="3" id="KW-1185">Reference proteome</keyword>
<name>G7J907_MEDTR</name>
<dbReference type="EMBL" id="CM001219">
    <property type="protein sequence ID" value="AES72640.1"/>
    <property type="molecule type" value="Genomic_DNA"/>
</dbReference>
<dbReference type="Proteomes" id="UP000002051">
    <property type="component" value="Chromosome 3"/>
</dbReference>
<dbReference type="PaxDb" id="3880-AES72640"/>
<dbReference type="HOGENOM" id="CLU_2281599_0_0_1"/>
<sequence>MAPKTVEEVNGLTQNEMKVQANKHRKDVTYAVRNWVNLKLWYKPKSLAKKINEKLSPRFYGPYQITKVGVSGGATRSQGSSQSQQFSFNDLPDLSAVSRISP</sequence>
<gene>
    <name evidence="1" type="ordered locus">MTR_3g092800</name>
</gene>
<evidence type="ECO:0000313" key="1">
    <source>
        <dbReference type="EMBL" id="AES72640.1"/>
    </source>
</evidence>
<reference evidence="1 3" key="2">
    <citation type="journal article" date="2014" name="BMC Genomics">
        <title>An improved genome release (version Mt4.0) for the model legume Medicago truncatula.</title>
        <authorList>
            <person name="Tang H."/>
            <person name="Krishnakumar V."/>
            <person name="Bidwell S."/>
            <person name="Rosen B."/>
            <person name="Chan A."/>
            <person name="Zhou S."/>
            <person name="Gentzbittel L."/>
            <person name="Childs K.L."/>
            <person name="Yandell M."/>
            <person name="Gundlach H."/>
            <person name="Mayer K.F."/>
            <person name="Schwartz D.C."/>
            <person name="Town C.D."/>
        </authorList>
    </citation>
    <scope>GENOME REANNOTATION</scope>
    <source>
        <strain evidence="2 3">cv. Jemalong A17</strain>
    </source>
</reference>
<dbReference type="AlphaFoldDB" id="G7J907"/>
<proteinExistence type="predicted"/>
<protein>
    <submittedName>
        <fullName evidence="1 2">Uncharacterized protein</fullName>
    </submittedName>
</protein>
<evidence type="ECO:0000313" key="3">
    <source>
        <dbReference type="Proteomes" id="UP000002051"/>
    </source>
</evidence>
<organism evidence="1 3">
    <name type="scientific">Medicago truncatula</name>
    <name type="common">Barrel medic</name>
    <name type="synonym">Medicago tribuloides</name>
    <dbReference type="NCBI Taxonomy" id="3880"/>
    <lineage>
        <taxon>Eukaryota</taxon>
        <taxon>Viridiplantae</taxon>
        <taxon>Streptophyta</taxon>
        <taxon>Embryophyta</taxon>
        <taxon>Tracheophyta</taxon>
        <taxon>Spermatophyta</taxon>
        <taxon>Magnoliopsida</taxon>
        <taxon>eudicotyledons</taxon>
        <taxon>Gunneridae</taxon>
        <taxon>Pentapetalae</taxon>
        <taxon>rosids</taxon>
        <taxon>fabids</taxon>
        <taxon>Fabales</taxon>
        <taxon>Fabaceae</taxon>
        <taxon>Papilionoideae</taxon>
        <taxon>50 kb inversion clade</taxon>
        <taxon>NPAAA clade</taxon>
        <taxon>Hologalegina</taxon>
        <taxon>IRL clade</taxon>
        <taxon>Trifolieae</taxon>
        <taxon>Medicago</taxon>
    </lineage>
</organism>
<accession>G7J907</accession>
<evidence type="ECO:0000313" key="2">
    <source>
        <dbReference type="EnsemblPlants" id="AES72640"/>
    </source>
</evidence>